<comment type="caution">
    <text evidence="3">The sequence shown here is derived from an EMBL/GenBank/DDBJ whole genome shotgun (WGS) entry which is preliminary data.</text>
</comment>
<proteinExistence type="predicted"/>
<dbReference type="InterPro" id="IPR031363">
    <property type="entry name" value="TMEM252"/>
</dbReference>
<keyword evidence="2" id="KW-1133">Transmembrane helix</keyword>
<reference evidence="3" key="1">
    <citation type="journal article" date="2021" name="Cell">
        <title>Tracing the genetic footprints of vertebrate landing in non-teleost ray-finned fishes.</title>
        <authorList>
            <person name="Bi X."/>
            <person name="Wang K."/>
            <person name="Yang L."/>
            <person name="Pan H."/>
            <person name="Jiang H."/>
            <person name="Wei Q."/>
            <person name="Fang M."/>
            <person name="Yu H."/>
            <person name="Zhu C."/>
            <person name="Cai Y."/>
            <person name="He Y."/>
            <person name="Gan X."/>
            <person name="Zeng H."/>
            <person name="Yu D."/>
            <person name="Zhu Y."/>
            <person name="Jiang H."/>
            <person name="Qiu Q."/>
            <person name="Yang H."/>
            <person name="Zhang Y.E."/>
            <person name="Wang W."/>
            <person name="Zhu M."/>
            <person name="He S."/>
            <person name="Zhang G."/>
        </authorList>
    </citation>
    <scope>NUCLEOTIDE SEQUENCE</scope>
    <source>
        <strain evidence="3">Pddl_001</strain>
    </source>
</reference>
<gene>
    <name evidence="3" type="primary">Tmem252</name>
    <name evidence="3" type="ORF">GTO93_0004537</name>
</gene>
<feature type="region of interest" description="Disordered" evidence="1">
    <location>
        <begin position="129"/>
        <end position="166"/>
    </location>
</feature>
<dbReference type="EMBL" id="JAAWVQ010106992">
    <property type="protein sequence ID" value="MBN3281255.1"/>
    <property type="molecule type" value="Genomic_DNA"/>
</dbReference>
<dbReference type="PANTHER" id="PTHR35682:SF1">
    <property type="entry name" value="TRANSMEMBRANE PROTEIN 252"/>
    <property type="match status" value="1"/>
</dbReference>
<feature type="compositionally biased region" description="Basic and acidic residues" evidence="1">
    <location>
        <begin position="146"/>
        <end position="166"/>
    </location>
</feature>
<dbReference type="Proteomes" id="UP001166093">
    <property type="component" value="Unassembled WGS sequence"/>
</dbReference>
<name>A0ABS2Y3L7_POLSP</name>
<feature type="non-terminal residue" evidence="3">
    <location>
        <position position="166"/>
    </location>
</feature>
<evidence type="ECO:0000256" key="1">
    <source>
        <dbReference type="SAM" id="MobiDB-lite"/>
    </source>
</evidence>
<protein>
    <submittedName>
        <fullName evidence="3">TM252 protein</fullName>
    </submittedName>
</protein>
<dbReference type="Pfam" id="PF15664">
    <property type="entry name" value="TMEM252"/>
    <property type="match status" value="1"/>
</dbReference>
<keyword evidence="2" id="KW-0812">Transmembrane</keyword>
<organism evidence="3 4">
    <name type="scientific">Polyodon spathula</name>
    <name type="common">North American paddlefish</name>
    <name type="synonym">Squalus spathula</name>
    <dbReference type="NCBI Taxonomy" id="7913"/>
    <lineage>
        <taxon>Eukaryota</taxon>
        <taxon>Metazoa</taxon>
        <taxon>Chordata</taxon>
        <taxon>Craniata</taxon>
        <taxon>Vertebrata</taxon>
        <taxon>Euteleostomi</taxon>
        <taxon>Actinopterygii</taxon>
        <taxon>Chondrostei</taxon>
        <taxon>Acipenseriformes</taxon>
        <taxon>Polyodontidae</taxon>
        <taxon>Polyodon</taxon>
    </lineage>
</organism>
<evidence type="ECO:0000313" key="3">
    <source>
        <dbReference type="EMBL" id="MBN3281255.1"/>
    </source>
</evidence>
<evidence type="ECO:0000313" key="4">
    <source>
        <dbReference type="Proteomes" id="UP001166093"/>
    </source>
</evidence>
<sequence length="166" mass="19271">LPMIAFAVICLGAFLVSIKNIGNYKIKLIFAYILIACGLLVLLAVIFWSVYQGMRQRSFLQNLLLPRQCEVHINTVDRSDFYPPSYEESVGRNPEDLVDCVVIDEEQRCNIPPPLYTENRSDIWEEVYKSEEQPPSYEESMLRSNRLGDHYTDMSVKPRDTQSEWD</sequence>
<dbReference type="PANTHER" id="PTHR35682">
    <property type="entry name" value="TRANSMEMBRANE PROTEIN 252"/>
    <property type="match status" value="1"/>
</dbReference>
<feature type="transmembrane region" description="Helical" evidence="2">
    <location>
        <begin position="29"/>
        <end position="51"/>
    </location>
</feature>
<evidence type="ECO:0000256" key="2">
    <source>
        <dbReference type="SAM" id="Phobius"/>
    </source>
</evidence>
<accession>A0ABS2Y3L7</accession>
<feature type="non-terminal residue" evidence="3">
    <location>
        <position position="1"/>
    </location>
</feature>
<keyword evidence="4" id="KW-1185">Reference proteome</keyword>
<keyword evidence="2" id="KW-0472">Membrane</keyword>